<dbReference type="SUPFAM" id="SSF63829">
    <property type="entry name" value="Calcium-dependent phosphotriesterase"/>
    <property type="match status" value="1"/>
</dbReference>
<evidence type="ECO:0000313" key="3">
    <source>
        <dbReference type="EMBL" id="MBB3838060.1"/>
    </source>
</evidence>
<feature type="signal peptide" evidence="2">
    <location>
        <begin position="1"/>
        <end position="20"/>
    </location>
</feature>
<keyword evidence="2" id="KW-0732">Signal</keyword>
<dbReference type="EMBL" id="JACIBY010000003">
    <property type="protein sequence ID" value="MBB3838060.1"/>
    <property type="molecule type" value="Genomic_DNA"/>
</dbReference>
<protein>
    <recommendedName>
        <fullName evidence="5">Transcriptional regulator</fullName>
    </recommendedName>
</protein>
<feature type="compositionally biased region" description="Basic and acidic residues" evidence="1">
    <location>
        <begin position="681"/>
        <end position="690"/>
    </location>
</feature>
<dbReference type="AlphaFoldDB" id="A0A7W5ZK19"/>
<dbReference type="Proteomes" id="UP000541352">
    <property type="component" value="Unassembled WGS sequence"/>
</dbReference>
<dbReference type="SUPFAM" id="SSF48208">
    <property type="entry name" value="Six-hairpin glycosidases"/>
    <property type="match status" value="1"/>
</dbReference>
<sequence length="712" mass="81707">MPPILLAFLIAFTPAFYVAAQPSAIYYQDIKTDIALPTEAGKNTLKLFQSKDQRICVTSTGIFRFKSGKWTGQRQPIELTNASLDSDGNVWMATARGIYSEKKEKQITQPPLSATDTILTLFWETPKQLWVGTNNGLMGWNGQWMALPQHKGSRVNSIAKDTQGQLFVATNRGLWRRTNGRWFNLDESLMAVGNKEMYFALTNYNNEQDMVYSSPWSVGCIANDGNHWVLRATDGLPYGPVTVLTPFANGLWIGTQKGLIKKDSRWQYYHGKRWLPDNQVNDILVVDSLTVWVATPQGIAQIQQQAMTLEEKAKRIEQTIALRHNRRGLVNHSHLKVAGDISTSYLNNEDNDGLWTACYLVAECFHYASTGDSSAKNRAIRTFEALERLEKVSGISGYPARSYALATDPITQSRSPHPKLWHPSPDGQWQWLDDTSSDEITGHIFALPIFYDLVANDEQKVRTKQLIKRTVDHIIDHNYHLIDFDGKPTRWGVWHPDSLNHSPNWMYERGLNSLQILSFLKTAYHFTGDEKYEKHYHYLVNQHGYAKNALQAKVFGPFETSHSDDILNFFPYYGLLNYTKADPNRELYLKSLERSWKAVKSDHMPIWNVMASVMLRKDCDVAIALEEIQQFPLDLINWRMENSHRWDLPKDPLISRFRRLQSTEPIPTPESGVSRWNTNPKEFDSGDGGKTEDSGSYFLFAYWMGRYYGFWE</sequence>
<dbReference type="InterPro" id="IPR015943">
    <property type="entry name" value="WD40/YVTN_repeat-like_dom_sf"/>
</dbReference>
<keyword evidence="4" id="KW-1185">Reference proteome</keyword>
<comment type="caution">
    <text evidence="3">The sequence shown here is derived from an EMBL/GenBank/DDBJ whole genome shotgun (WGS) entry which is preliminary data.</text>
</comment>
<evidence type="ECO:0000256" key="1">
    <source>
        <dbReference type="SAM" id="MobiDB-lite"/>
    </source>
</evidence>
<reference evidence="3 4" key="1">
    <citation type="submission" date="2020-08" db="EMBL/GenBank/DDBJ databases">
        <title>Genomic Encyclopedia of Type Strains, Phase IV (KMG-IV): sequencing the most valuable type-strain genomes for metagenomic binning, comparative biology and taxonomic classification.</title>
        <authorList>
            <person name="Goeker M."/>
        </authorList>
    </citation>
    <scope>NUCLEOTIDE SEQUENCE [LARGE SCALE GENOMIC DNA]</scope>
    <source>
        <strain evidence="3 4">DSM 17976</strain>
    </source>
</reference>
<dbReference type="RefSeq" id="WP_183973104.1">
    <property type="nucleotide sequence ID" value="NZ_JACIBY010000003.1"/>
</dbReference>
<organism evidence="3 4">
    <name type="scientific">Runella defluvii</name>
    <dbReference type="NCBI Taxonomy" id="370973"/>
    <lineage>
        <taxon>Bacteria</taxon>
        <taxon>Pseudomonadati</taxon>
        <taxon>Bacteroidota</taxon>
        <taxon>Cytophagia</taxon>
        <taxon>Cytophagales</taxon>
        <taxon>Spirosomataceae</taxon>
        <taxon>Runella</taxon>
    </lineage>
</organism>
<name>A0A7W5ZK19_9BACT</name>
<dbReference type="InterPro" id="IPR008928">
    <property type="entry name" value="6-hairpin_glycosidase_sf"/>
</dbReference>
<evidence type="ECO:0008006" key="5">
    <source>
        <dbReference type="Google" id="ProtNLM"/>
    </source>
</evidence>
<dbReference type="GO" id="GO:0005975">
    <property type="term" value="P:carbohydrate metabolic process"/>
    <property type="evidence" value="ECO:0007669"/>
    <property type="project" value="InterPro"/>
</dbReference>
<feature type="chain" id="PRO_5030640371" description="Transcriptional regulator" evidence="2">
    <location>
        <begin position="21"/>
        <end position="712"/>
    </location>
</feature>
<proteinExistence type="predicted"/>
<gene>
    <name evidence="3" type="ORF">FHS57_002057</name>
</gene>
<accession>A0A7W5ZK19</accession>
<evidence type="ECO:0000313" key="4">
    <source>
        <dbReference type="Proteomes" id="UP000541352"/>
    </source>
</evidence>
<dbReference type="Gene3D" id="2.130.10.10">
    <property type="entry name" value="YVTN repeat-like/Quinoprotein amine dehydrogenase"/>
    <property type="match status" value="2"/>
</dbReference>
<feature type="region of interest" description="Disordered" evidence="1">
    <location>
        <begin position="663"/>
        <end position="690"/>
    </location>
</feature>
<evidence type="ECO:0000256" key="2">
    <source>
        <dbReference type="SAM" id="SignalP"/>
    </source>
</evidence>